<feature type="active site" evidence="5">
    <location>
        <position position="248"/>
    </location>
</feature>
<comment type="caution">
    <text evidence="9">The sequence shown here is derived from an EMBL/GenBank/DDBJ whole genome shotgun (WGS) entry which is preliminary data.</text>
</comment>
<sequence length="466" mass="51603">MQVESISELNKQLMAMQLAFTQHPYMDLSSRRDLLNTLKHALIEHQADLVAAADRDFNGRTEFDSVFGDIIPTISALDYMQAQLKSWMKPQKRASGLLLWPSKASVQYTPKGVVGVIAPWNYPIQLALLPVATAFAAGNRVMLKLSEFTPEVNQVIKKVFAHLLEHCTIVEGDHHVASAFSQLKFDHLFFTGATEVGKKVMASAAQNLVPVTLELGGKSPVLVADDADLTHAAKSILFGKLLNCGQICVAPDYVLVTKAQSEALIKQLKAQYTATYKLQENDKKLSSIINQKQFSRLLEALTDAKSNGATIWPLMKDDYPDQRMGLHLVINPSASMQVMQNEIFGPILPIVVVNNIDEALQHIELHERPLATYLFSNDKALIDKVSTTLRTGTLAINETVLQVTVEDLPFGGVGHSGMGQYHGKEGFITFSHAKSILHSNGKTKLRTHMMFKQSSLLIKLVKKLFF</sequence>
<reference evidence="9" key="1">
    <citation type="submission" date="2022-07" db="EMBL/GenBank/DDBJ databases">
        <authorList>
            <person name="Criscuolo A."/>
        </authorList>
    </citation>
    <scope>NUCLEOTIDE SEQUENCE</scope>
    <source>
        <strain evidence="9">CIP111854</strain>
    </source>
</reference>
<evidence type="ECO:0000256" key="1">
    <source>
        <dbReference type="ARBA" id="ARBA00009986"/>
    </source>
</evidence>
<dbReference type="GO" id="GO:0006081">
    <property type="term" value="P:aldehyde metabolic process"/>
    <property type="evidence" value="ECO:0007669"/>
    <property type="project" value="InterPro"/>
</dbReference>
<feature type="domain" description="Aldehyde dehydrogenase" evidence="8">
    <location>
        <begin position="9"/>
        <end position="436"/>
    </location>
</feature>
<gene>
    <name evidence="9" type="primary">calB</name>
    <name evidence="9" type="ORF">PSECIP111854_02787</name>
</gene>
<dbReference type="Pfam" id="PF00171">
    <property type="entry name" value="Aldedh"/>
    <property type="match status" value="1"/>
</dbReference>
<evidence type="ECO:0000256" key="5">
    <source>
        <dbReference type="PIRSR" id="PIRSR036492-1"/>
    </source>
</evidence>
<dbReference type="Gene3D" id="3.40.309.10">
    <property type="entry name" value="Aldehyde Dehydrogenase, Chain A, domain 2"/>
    <property type="match status" value="1"/>
</dbReference>
<dbReference type="SUPFAM" id="SSF53720">
    <property type="entry name" value="ALDH-like"/>
    <property type="match status" value="1"/>
</dbReference>
<dbReference type="InterPro" id="IPR016161">
    <property type="entry name" value="Ald_DH/histidinol_DH"/>
</dbReference>
<dbReference type="PIRSF" id="PIRSF036492">
    <property type="entry name" value="ALDH"/>
    <property type="match status" value="1"/>
</dbReference>
<protein>
    <recommendedName>
        <fullName evidence="4">Aldehyde dehydrogenase</fullName>
    </recommendedName>
</protein>
<dbReference type="Proteomes" id="UP001152467">
    <property type="component" value="Unassembled WGS sequence"/>
</dbReference>
<evidence type="ECO:0000313" key="10">
    <source>
        <dbReference type="Proteomes" id="UP001152467"/>
    </source>
</evidence>
<evidence type="ECO:0000259" key="8">
    <source>
        <dbReference type="Pfam" id="PF00171"/>
    </source>
</evidence>
<dbReference type="PROSITE" id="PS00687">
    <property type="entry name" value="ALDEHYDE_DEHYDR_GLU"/>
    <property type="match status" value="1"/>
</dbReference>
<dbReference type="AlphaFoldDB" id="A0A9W4VSM2"/>
<name>A0A9W4VSM2_9GAMM</name>
<evidence type="ECO:0000313" key="9">
    <source>
        <dbReference type="EMBL" id="CAH9061325.1"/>
    </source>
</evidence>
<dbReference type="GO" id="GO:0005737">
    <property type="term" value="C:cytoplasm"/>
    <property type="evidence" value="ECO:0007669"/>
    <property type="project" value="TreeGrafter"/>
</dbReference>
<dbReference type="InterPro" id="IPR016163">
    <property type="entry name" value="Ald_DH_C"/>
</dbReference>
<dbReference type="InterPro" id="IPR016162">
    <property type="entry name" value="Ald_DH_N"/>
</dbReference>
<dbReference type="GO" id="GO:0004029">
    <property type="term" value="F:aldehyde dehydrogenase (NAD+) activity"/>
    <property type="evidence" value="ECO:0007669"/>
    <property type="project" value="TreeGrafter"/>
</dbReference>
<accession>A0A9W4VSM2</accession>
<dbReference type="PANTHER" id="PTHR43570:SF20">
    <property type="entry name" value="ALDEHYDE DEHYDROGENASE ALDX-RELATED"/>
    <property type="match status" value="1"/>
</dbReference>
<evidence type="ECO:0000256" key="4">
    <source>
        <dbReference type="PIRNR" id="PIRNR036492"/>
    </source>
</evidence>
<dbReference type="EMBL" id="CAMAPC010000011">
    <property type="protein sequence ID" value="CAH9061325.1"/>
    <property type="molecule type" value="Genomic_DNA"/>
</dbReference>
<proteinExistence type="inferred from homology"/>
<keyword evidence="2 4" id="KW-0560">Oxidoreductase</keyword>
<dbReference type="InterPro" id="IPR029510">
    <property type="entry name" value="Ald_DH_CS_GLU"/>
</dbReference>
<dbReference type="PANTHER" id="PTHR43570">
    <property type="entry name" value="ALDEHYDE DEHYDROGENASE"/>
    <property type="match status" value="1"/>
</dbReference>
<evidence type="ECO:0000256" key="3">
    <source>
        <dbReference type="ARBA" id="ARBA00023027"/>
    </source>
</evidence>
<dbReference type="CDD" id="cd07133">
    <property type="entry name" value="ALDH_CALDH_CalB"/>
    <property type="match status" value="1"/>
</dbReference>
<dbReference type="InterPro" id="IPR015590">
    <property type="entry name" value="Aldehyde_DH_dom"/>
</dbReference>
<keyword evidence="10" id="KW-1185">Reference proteome</keyword>
<dbReference type="PROSITE" id="PS00070">
    <property type="entry name" value="ALDEHYDE_DEHYDR_CYS"/>
    <property type="match status" value="1"/>
</dbReference>
<organism evidence="9 10">
    <name type="scientific">Pseudoalteromonas holothuriae</name>
    <dbReference type="NCBI Taxonomy" id="2963714"/>
    <lineage>
        <taxon>Bacteria</taxon>
        <taxon>Pseudomonadati</taxon>
        <taxon>Pseudomonadota</taxon>
        <taxon>Gammaproteobacteria</taxon>
        <taxon>Alteromonadales</taxon>
        <taxon>Pseudoalteromonadaceae</taxon>
        <taxon>Pseudoalteromonas</taxon>
    </lineage>
</organism>
<comment type="similarity">
    <text evidence="1 4 7">Belongs to the aldehyde dehydrogenase family.</text>
</comment>
<evidence type="ECO:0000256" key="6">
    <source>
        <dbReference type="PROSITE-ProRule" id="PRU10007"/>
    </source>
</evidence>
<dbReference type="InterPro" id="IPR012394">
    <property type="entry name" value="Aldehyde_DH_NAD(P)"/>
</dbReference>
<evidence type="ECO:0000256" key="2">
    <source>
        <dbReference type="ARBA" id="ARBA00023002"/>
    </source>
</evidence>
<feature type="active site" evidence="5 6">
    <location>
        <position position="214"/>
    </location>
</feature>
<evidence type="ECO:0000256" key="7">
    <source>
        <dbReference type="RuleBase" id="RU003345"/>
    </source>
</evidence>
<keyword evidence="3" id="KW-0520">NAD</keyword>
<dbReference type="RefSeq" id="WP_261626640.1">
    <property type="nucleotide sequence ID" value="NZ_CAMAPC010000011.1"/>
</dbReference>
<dbReference type="Gene3D" id="3.40.605.10">
    <property type="entry name" value="Aldehyde Dehydrogenase, Chain A, domain 1"/>
    <property type="match status" value="1"/>
</dbReference>
<dbReference type="InterPro" id="IPR016160">
    <property type="entry name" value="Ald_DH_CS_CYS"/>
</dbReference>